<keyword evidence="4" id="KW-1185">Reference proteome</keyword>
<proteinExistence type="predicted"/>
<gene>
    <name evidence="3" type="ORF">FGS76_01465</name>
</gene>
<dbReference type="EMBL" id="VCQT01000008">
    <property type="protein sequence ID" value="TMW14998.1"/>
    <property type="molecule type" value="Genomic_DNA"/>
</dbReference>
<dbReference type="Gene3D" id="3.50.50.60">
    <property type="entry name" value="FAD/NAD(P)-binding domain"/>
    <property type="match status" value="1"/>
</dbReference>
<evidence type="ECO:0000259" key="2">
    <source>
        <dbReference type="Pfam" id="PF01266"/>
    </source>
</evidence>
<dbReference type="PANTHER" id="PTHR13847">
    <property type="entry name" value="SARCOSINE DEHYDROGENASE-RELATED"/>
    <property type="match status" value="1"/>
</dbReference>
<name>A0ABY2XQF6_9GAMM</name>
<dbReference type="InterPro" id="IPR036188">
    <property type="entry name" value="FAD/NAD-bd_sf"/>
</dbReference>
<dbReference type="Pfam" id="PF01266">
    <property type="entry name" value="DAO"/>
    <property type="match status" value="1"/>
</dbReference>
<dbReference type="SUPFAM" id="SSF54373">
    <property type="entry name" value="FAD-linked reductases, C-terminal domain"/>
    <property type="match status" value="1"/>
</dbReference>
<sequence>MADVLIVGGGIVGLLSALELADRGREVVLVDAPSLHPPASWAGGGILSPLYHWRYPEPMNRLTLDGPRRYRALVRRLAGPALAAADLNESGLWVEAAGEEAERGLAWAQDHGQRCQVAPLSAHLPAGRAGEGLWFPDVGNIRNPRMLKGLRDGLAALGVTRVEARVTEVTPTARGGEVILDNGERLAAPTVLISAGAWSASLLAPLGVSLPLFPAKGEMLLYRLPPGQVRATILTEQGYLIPRSDGAVLAGSTLTQGDASTSPTAPARRRLETMAVNILPMLADCQPARHWAGVRPGAARDWPWLGPVPGTDGIFAAVGHHRNGLVSAPASAELLAQLMCGETPFVDPADYSLESSSPSS</sequence>
<evidence type="ECO:0000256" key="1">
    <source>
        <dbReference type="ARBA" id="ARBA00023002"/>
    </source>
</evidence>
<keyword evidence="1" id="KW-0560">Oxidoreductase</keyword>
<dbReference type="Proteomes" id="UP000739180">
    <property type="component" value="Unassembled WGS sequence"/>
</dbReference>
<evidence type="ECO:0000313" key="4">
    <source>
        <dbReference type="Proteomes" id="UP000739180"/>
    </source>
</evidence>
<accession>A0ABY2XQF6</accession>
<dbReference type="Gene3D" id="3.30.9.10">
    <property type="entry name" value="D-Amino Acid Oxidase, subunit A, domain 2"/>
    <property type="match status" value="1"/>
</dbReference>
<feature type="domain" description="FAD dependent oxidoreductase" evidence="2">
    <location>
        <begin position="3"/>
        <end position="338"/>
    </location>
</feature>
<protein>
    <submittedName>
        <fullName evidence="3">FAD-dependent oxidoreductase</fullName>
    </submittedName>
</protein>
<dbReference type="InterPro" id="IPR006076">
    <property type="entry name" value="FAD-dep_OxRdtase"/>
</dbReference>
<evidence type="ECO:0000313" key="3">
    <source>
        <dbReference type="EMBL" id="TMW14998.1"/>
    </source>
</evidence>
<reference evidence="3 4" key="1">
    <citation type="submission" date="2019-05" db="EMBL/GenBank/DDBJ databases">
        <title>Genome of Alcanivorax gelatiniphagus, an oil degrading marine bacteria.</title>
        <authorList>
            <person name="Kwon K.K."/>
        </authorList>
    </citation>
    <scope>NUCLEOTIDE SEQUENCE [LARGE SCALE GENOMIC DNA]</scope>
    <source>
        <strain evidence="3 4">MEBiC 08158</strain>
    </source>
</reference>
<dbReference type="PANTHER" id="PTHR13847:SF289">
    <property type="entry name" value="GLYCINE OXIDASE"/>
    <property type="match status" value="1"/>
</dbReference>
<comment type="caution">
    <text evidence="3">The sequence shown here is derived from an EMBL/GenBank/DDBJ whole genome shotgun (WGS) entry which is preliminary data.</text>
</comment>
<dbReference type="SUPFAM" id="SSF51905">
    <property type="entry name" value="FAD/NAD(P)-binding domain"/>
    <property type="match status" value="1"/>
</dbReference>
<organism evidence="3 4">
    <name type="scientific">Alloalcanivorax gelatiniphagus</name>
    <dbReference type="NCBI Taxonomy" id="1194167"/>
    <lineage>
        <taxon>Bacteria</taxon>
        <taxon>Pseudomonadati</taxon>
        <taxon>Pseudomonadota</taxon>
        <taxon>Gammaproteobacteria</taxon>
        <taxon>Oceanospirillales</taxon>
        <taxon>Alcanivoracaceae</taxon>
        <taxon>Alloalcanivorax</taxon>
    </lineage>
</organism>
<dbReference type="RefSeq" id="WP_138770848.1">
    <property type="nucleotide sequence ID" value="NZ_VCQT01000008.1"/>
</dbReference>